<evidence type="ECO:0000256" key="11">
    <source>
        <dbReference type="ARBA" id="ARBA00023012"/>
    </source>
</evidence>
<dbReference type="EC" id="2.7.13.3" evidence="3"/>
<comment type="subcellular location">
    <subcellularLocation>
        <location evidence="2">Membrane</location>
        <topology evidence="2">Multi-pass membrane protein</topology>
    </subcellularLocation>
</comment>
<evidence type="ECO:0000259" key="14">
    <source>
        <dbReference type="PROSITE" id="PS50109"/>
    </source>
</evidence>
<dbReference type="Pfam" id="PF02518">
    <property type="entry name" value="HATPase_c"/>
    <property type="match status" value="1"/>
</dbReference>
<dbReference type="Gene3D" id="3.30.450.40">
    <property type="match status" value="1"/>
</dbReference>
<dbReference type="CDD" id="cd00075">
    <property type="entry name" value="HATPase"/>
    <property type="match status" value="1"/>
</dbReference>
<comment type="catalytic activity">
    <reaction evidence="1">
        <text>ATP + protein L-histidine = ADP + protein N-phospho-L-histidine.</text>
        <dbReference type="EC" id="2.7.13.3"/>
    </reaction>
</comment>
<dbReference type="GO" id="GO:0000155">
    <property type="term" value="F:phosphorelay sensor kinase activity"/>
    <property type="evidence" value="ECO:0007669"/>
    <property type="project" value="InterPro"/>
</dbReference>
<dbReference type="InterPro" id="IPR003661">
    <property type="entry name" value="HisK_dim/P_dom"/>
</dbReference>
<dbReference type="InterPro" id="IPR025201">
    <property type="entry name" value="KdpD_TM"/>
</dbReference>
<dbReference type="PRINTS" id="PR00344">
    <property type="entry name" value="BCTRLSENSOR"/>
</dbReference>
<keyword evidence="10 13" id="KW-1133">Transmembrane helix</keyword>
<dbReference type="InterPro" id="IPR038318">
    <property type="entry name" value="KdpD_sf"/>
</dbReference>
<dbReference type="SUPFAM" id="SSF55874">
    <property type="entry name" value="ATPase domain of HSP90 chaperone/DNA topoisomerase II/histidine kinase"/>
    <property type="match status" value="1"/>
</dbReference>
<dbReference type="Gene3D" id="1.10.287.130">
    <property type="match status" value="1"/>
</dbReference>
<reference evidence="15 16" key="1">
    <citation type="submission" date="2016-10" db="EMBL/GenBank/DDBJ databases">
        <authorList>
            <person name="de Groot N.N."/>
        </authorList>
    </citation>
    <scope>NUCLEOTIDE SEQUENCE [LARGE SCALE GENOMIC DNA]</scope>
    <source>
        <strain evidence="15 16">DSM 797</strain>
    </source>
</reference>
<dbReference type="GO" id="GO:0005524">
    <property type="term" value="F:ATP binding"/>
    <property type="evidence" value="ECO:0007669"/>
    <property type="project" value="UniProtKB-KW"/>
</dbReference>
<dbReference type="InterPro" id="IPR004358">
    <property type="entry name" value="Sig_transdc_His_kin-like_C"/>
</dbReference>
<evidence type="ECO:0000256" key="3">
    <source>
        <dbReference type="ARBA" id="ARBA00012438"/>
    </source>
</evidence>
<dbReference type="InterPro" id="IPR005467">
    <property type="entry name" value="His_kinase_dom"/>
</dbReference>
<evidence type="ECO:0000313" key="16">
    <source>
        <dbReference type="Proteomes" id="UP000199068"/>
    </source>
</evidence>
<evidence type="ECO:0000256" key="2">
    <source>
        <dbReference type="ARBA" id="ARBA00004141"/>
    </source>
</evidence>
<dbReference type="GO" id="GO:0042802">
    <property type="term" value="F:identical protein binding"/>
    <property type="evidence" value="ECO:0007669"/>
    <property type="project" value="UniProtKB-ARBA"/>
</dbReference>
<dbReference type="InterPro" id="IPR036890">
    <property type="entry name" value="HATPase_C_sf"/>
</dbReference>
<evidence type="ECO:0000256" key="8">
    <source>
        <dbReference type="ARBA" id="ARBA00022777"/>
    </source>
</evidence>
<dbReference type="SUPFAM" id="SSF47384">
    <property type="entry name" value="Homodimeric domain of signal transducing histidine kinase"/>
    <property type="match status" value="1"/>
</dbReference>
<dbReference type="Pfam" id="PF13493">
    <property type="entry name" value="DUF4118"/>
    <property type="match status" value="1"/>
</dbReference>
<keyword evidence="16" id="KW-1185">Reference proteome</keyword>
<evidence type="ECO:0000256" key="9">
    <source>
        <dbReference type="ARBA" id="ARBA00022840"/>
    </source>
</evidence>
<dbReference type="GO" id="GO:0005886">
    <property type="term" value="C:plasma membrane"/>
    <property type="evidence" value="ECO:0007669"/>
    <property type="project" value="TreeGrafter"/>
</dbReference>
<evidence type="ECO:0000256" key="12">
    <source>
        <dbReference type="ARBA" id="ARBA00023136"/>
    </source>
</evidence>
<dbReference type="AlphaFoldDB" id="A0A1G9M3S8"/>
<name>A0A1G9M3S8_9FIRM</name>
<dbReference type="InterPro" id="IPR029016">
    <property type="entry name" value="GAF-like_dom_sf"/>
</dbReference>
<proteinExistence type="predicted"/>
<dbReference type="Proteomes" id="UP000199068">
    <property type="component" value="Unassembled WGS sequence"/>
</dbReference>
<organism evidence="15 16">
    <name type="scientific">Romboutsia lituseburensis DSM 797</name>
    <dbReference type="NCBI Taxonomy" id="1121325"/>
    <lineage>
        <taxon>Bacteria</taxon>
        <taxon>Bacillati</taxon>
        <taxon>Bacillota</taxon>
        <taxon>Clostridia</taxon>
        <taxon>Peptostreptococcales</taxon>
        <taxon>Peptostreptococcaceae</taxon>
        <taxon>Romboutsia</taxon>
    </lineage>
</organism>
<feature type="transmembrane region" description="Helical" evidence="13">
    <location>
        <begin position="62"/>
        <end position="95"/>
    </location>
</feature>
<accession>A0A1G9M3S8</accession>
<dbReference type="FunFam" id="3.30.565.10:FF:000042">
    <property type="entry name" value="Two-component sensor histidine kinase KdpD"/>
    <property type="match status" value="1"/>
</dbReference>
<keyword evidence="6 13" id="KW-0812">Transmembrane</keyword>
<gene>
    <name evidence="15" type="ORF">SAMN04515677_10358</name>
</gene>
<dbReference type="PANTHER" id="PTHR45569:SF1">
    <property type="entry name" value="SENSOR PROTEIN KDPD"/>
    <property type="match status" value="1"/>
</dbReference>
<dbReference type="PANTHER" id="PTHR45569">
    <property type="entry name" value="SENSOR PROTEIN KDPD"/>
    <property type="match status" value="1"/>
</dbReference>
<dbReference type="InterPro" id="IPR052023">
    <property type="entry name" value="Histidine_kinase_KdpD"/>
</dbReference>
<feature type="transmembrane region" description="Helical" evidence="13">
    <location>
        <begin position="107"/>
        <end position="126"/>
    </location>
</feature>
<feature type="domain" description="Histidine kinase" evidence="14">
    <location>
        <begin position="309"/>
        <end position="526"/>
    </location>
</feature>
<dbReference type="STRING" id="1121325.SAMN04515677_10358"/>
<dbReference type="EMBL" id="FNGW01000003">
    <property type="protein sequence ID" value="SDL68942.1"/>
    <property type="molecule type" value="Genomic_DNA"/>
</dbReference>
<evidence type="ECO:0000256" key="7">
    <source>
        <dbReference type="ARBA" id="ARBA00022741"/>
    </source>
</evidence>
<protein>
    <recommendedName>
        <fullName evidence="3">histidine kinase</fullName>
        <ecNumber evidence="3">2.7.13.3</ecNumber>
    </recommendedName>
</protein>
<dbReference type="InterPro" id="IPR036097">
    <property type="entry name" value="HisK_dim/P_sf"/>
</dbReference>
<evidence type="ECO:0000256" key="6">
    <source>
        <dbReference type="ARBA" id="ARBA00022692"/>
    </source>
</evidence>
<dbReference type="SMART" id="SM00387">
    <property type="entry name" value="HATPase_c"/>
    <property type="match status" value="1"/>
</dbReference>
<dbReference type="Gene3D" id="1.20.120.620">
    <property type="entry name" value="Backbone structure of the membrane domain of e. Coli histidine kinase receptor kdpd"/>
    <property type="match status" value="1"/>
</dbReference>
<keyword evidence="12 13" id="KW-0472">Membrane</keyword>
<evidence type="ECO:0000313" key="15">
    <source>
        <dbReference type="EMBL" id="SDL68942.1"/>
    </source>
</evidence>
<dbReference type="Gene3D" id="3.30.565.10">
    <property type="entry name" value="Histidine kinase-like ATPase, C-terminal domain"/>
    <property type="match status" value="1"/>
</dbReference>
<dbReference type="Pfam" id="PF00512">
    <property type="entry name" value="HisKA"/>
    <property type="match status" value="1"/>
</dbReference>
<keyword evidence="7" id="KW-0547">Nucleotide-binding</keyword>
<evidence type="ECO:0000256" key="4">
    <source>
        <dbReference type="ARBA" id="ARBA00022553"/>
    </source>
</evidence>
<evidence type="ECO:0000256" key="13">
    <source>
        <dbReference type="SAM" id="Phobius"/>
    </source>
</evidence>
<keyword evidence="8 15" id="KW-0418">Kinase</keyword>
<sequence length="528" mass="60587">MKKLNIEKEGLYDYDRIEGRRLLNKEKLIINLLKSTFIMTLTILVSFIFYNMNLNEATIILIYILGVFFISITTEGYFFGIVASIISVLSFNFLFTEPYYTLLAYRADYPITFFIMLIVAIITSTLTSNVKEEAMIANLREKRIEALYRSNRKLLQAENKKQVTDFSGESLVEILNKDVMICLAKDNILEEENIYYKKNTKIKDMFISYIDKEAMKYSFNQKIPCGLGTNYYKNIKNYYYPIKGQNKIIGIIGINLNDENHLTNTENILLESISVQIALAIERENLFEKNRKVSLEAERERLRGNLLRSISHDLRTPLTSILGSVSTIIDNDEVLDSEIKKELLKNVYDDTVWLSQSFENILSMTRIDEGRLELNKKIEIVDEIVVEAISRVKKFSKSHNINLSLPDDIILINADGLLIEQVLVNLIQNAVRYTPKNSTIDIKIVRESNYIVFEIEDNGCGISKENIENIFERFYTKTKANQGEQRGIGLGLAICKSIIEAHDGDICVFNNNLGGATFRFSLPARGEV</sequence>
<evidence type="ECO:0000256" key="10">
    <source>
        <dbReference type="ARBA" id="ARBA00022989"/>
    </source>
</evidence>
<evidence type="ECO:0000256" key="1">
    <source>
        <dbReference type="ARBA" id="ARBA00000085"/>
    </source>
</evidence>
<keyword evidence="4" id="KW-0597">Phosphoprotein</keyword>
<evidence type="ECO:0000256" key="5">
    <source>
        <dbReference type="ARBA" id="ARBA00022679"/>
    </source>
</evidence>
<dbReference type="CDD" id="cd00082">
    <property type="entry name" value="HisKA"/>
    <property type="match status" value="1"/>
</dbReference>
<keyword evidence="11" id="KW-0902">Two-component regulatory system</keyword>
<keyword evidence="9" id="KW-0067">ATP-binding</keyword>
<dbReference type="RefSeq" id="WP_092724772.1">
    <property type="nucleotide sequence ID" value="NZ_FNGW01000003.1"/>
</dbReference>
<feature type="transmembrane region" description="Helical" evidence="13">
    <location>
        <begin position="28"/>
        <end position="50"/>
    </location>
</feature>
<dbReference type="SUPFAM" id="SSF55781">
    <property type="entry name" value="GAF domain-like"/>
    <property type="match status" value="1"/>
</dbReference>
<dbReference type="InterPro" id="IPR003594">
    <property type="entry name" value="HATPase_dom"/>
</dbReference>
<dbReference type="PROSITE" id="PS50109">
    <property type="entry name" value="HIS_KIN"/>
    <property type="match status" value="1"/>
</dbReference>
<keyword evidence="5" id="KW-0808">Transferase</keyword>
<dbReference type="SMART" id="SM00388">
    <property type="entry name" value="HisKA"/>
    <property type="match status" value="1"/>
</dbReference>